<dbReference type="PANTHER" id="PTHR43198">
    <property type="entry name" value="BIFUNCTIONAL TH2 PROTEIN"/>
    <property type="match status" value="1"/>
</dbReference>
<dbReference type="Pfam" id="PF03070">
    <property type="entry name" value="TENA_THI-4"/>
    <property type="match status" value="1"/>
</dbReference>
<reference evidence="2" key="1">
    <citation type="submission" date="2020-04" db="EMBL/GenBank/DDBJ databases">
        <authorList>
            <person name="Alioto T."/>
            <person name="Alioto T."/>
            <person name="Gomez Garrido J."/>
        </authorList>
    </citation>
    <scope>NUCLEOTIDE SEQUENCE</scope>
    <source>
        <strain evidence="2">A484AB</strain>
    </source>
</reference>
<organism evidence="2 3">
    <name type="scientific">Paramuricea clavata</name>
    <name type="common">Red gorgonian</name>
    <name type="synonym">Violescent sea-whip</name>
    <dbReference type="NCBI Taxonomy" id="317549"/>
    <lineage>
        <taxon>Eukaryota</taxon>
        <taxon>Metazoa</taxon>
        <taxon>Cnidaria</taxon>
        <taxon>Anthozoa</taxon>
        <taxon>Octocorallia</taxon>
        <taxon>Malacalcyonacea</taxon>
        <taxon>Plexauridae</taxon>
        <taxon>Paramuricea</taxon>
    </lineage>
</organism>
<dbReference type="OrthoDB" id="5984652at2759"/>
<dbReference type="InterPro" id="IPR050967">
    <property type="entry name" value="Thiamine_Salvage_TenA"/>
</dbReference>
<dbReference type="GO" id="GO:0005829">
    <property type="term" value="C:cytosol"/>
    <property type="evidence" value="ECO:0007669"/>
    <property type="project" value="TreeGrafter"/>
</dbReference>
<comment type="caution">
    <text evidence="2">The sequence shown here is derived from an EMBL/GenBank/DDBJ whole genome shotgun (WGS) entry which is preliminary data.</text>
</comment>
<proteinExistence type="predicted"/>
<gene>
    <name evidence="2" type="ORF">PACLA_8A025996</name>
</gene>
<sequence length="259" mass="29597">MAFSMKICLLVVVMLAVFGVNGHNPKMSSVCEKDSETTFSESLFEDPFSVTVREAVLNTIFFQKMVNNTLTPEEYGGYMVQDAAFIFDYVTAFKMAATNMQDEQPRDFALFYRGRSESYTNYGSYFYQKWNLKNSESVKMGPAVATYVEFAKNLAQRRAKYLSIGILPCDMLWPWVATQLNETVSQNNVYRSWVDDNLPHGISTTQSFVNKFFTKDDKDNCQPIFNEGIINELNFFRSACGEDPVYYSFGDSTKTNSNL</sequence>
<dbReference type="EMBL" id="CACRXK020009086">
    <property type="protein sequence ID" value="CAB4016354.1"/>
    <property type="molecule type" value="Genomic_DNA"/>
</dbReference>
<evidence type="ECO:0000313" key="3">
    <source>
        <dbReference type="Proteomes" id="UP001152795"/>
    </source>
</evidence>
<evidence type="ECO:0000313" key="2">
    <source>
        <dbReference type="EMBL" id="CAB4016354.1"/>
    </source>
</evidence>
<feature type="domain" description="Thiaminase-2/PQQC" evidence="1">
    <location>
        <begin position="61"/>
        <end position="196"/>
    </location>
</feature>
<keyword evidence="3" id="KW-1185">Reference proteome</keyword>
<dbReference type="PANTHER" id="PTHR43198:SF2">
    <property type="entry name" value="SI:CH1073-67J19.1-RELATED"/>
    <property type="match status" value="1"/>
</dbReference>
<dbReference type="Proteomes" id="UP001152795">
    <property type="component" value="Unassembled WGS sequence"/>
</dbReference>
<protein>
    <recommendedName>
        <fullName evidence="1">Thiaminase-2/PQQC domain-containing protein</fullName>
    </recommendedName>
</protein>
<dbReference type="CDD" id="cd19359">
    <property type="entry name" value="TenA_C_Bt3146-like"/>
    <property type="match status" value="1"/>
</dbReference>
<evidence type="ECO:0000259" key="1">
    <source>
        <dbReference type="Pfam" id="PF03070"/>
    </source>
</evidence>
<dbReference type="Gene3D" id="1.20.910.10">
    <property type="entry name" value="Heme oxygenase-like"/>
    <property type="match status" value="1"/>
</dbReference>
<dbReference type="InterPro" id="IPR004305">
    <property type="entry name" value="Thiaminase-2/PQQC"/>
</dbReference>
<dbReference type="AlphaFoldDB" id="A0A7D9IXV0"/>
<name>A0A7D9IXV0_PARCT</name>
<dbReference type="InterPro" id="IPR016084">
    <property type="entry name" value="Haem_Oase-like_multi-hlx"/>
</dbReference>
<accession>A0A7D9IXV0</accession>
<dbReference type="SUPFAM" id="SSF48613">
    <property type="entry name" value="Heme oxygenase-like"/>
    <property type="match status" value="1"/>
</dbReference>
<dbReference type="GO" id="GO:0006772">
    <property type="term" value="P:thiamine metabolic process"/>
    <property type="evidence" value="ECO:0007669"/>
    <property type="project" value="UniProtKB-ARBA"/>
</dbReference>